<dbReference type="EMBL" id="OR621030">
    <property type="protein sequence ID" value="WPF45109.1"/>
    <property type="molecule type" value="Genomic_DNA"/>
</dbReference>
<reference evidence="3" key="1">
    <citation type="submission" date="2023-09" db="EMBL/GenBank/DDBJ databases">
        <title>First report of Hibiscus soymovirus in Hibiscus rosa-sinensis in Colombia in mixed infection.</title>
        <authorList>
            <person name="Roy A."/>
            <person name="Grinstead S."/>
            <person name="Campos Pinzon J.C."/>
            <person name="Hammond J."/>
            <person name="Leon G."/>
        </authorList>
    </citation>
    <scope>NUCLEOTIDE SEQUENCE</scope>
    <source>
        <strain evidence="3">S86-THN-Tolima</strain>
    </source>
</reference>
<protein>
    <submittedName>
        <fullName evidence="3">Uncharacterized protein</fullName>
    </submittedName>
</protein>
<evidence type="ECO:0000313" key="3">
    <source>
        <dbReference type="EMBL" id="WPF45109.1"/>
    </source>
</evidence>
<sequence>MKEASYRRGPYNKNYRNKYHSKKDTSGEDIQEMMKDLESFRKIINEKYEFSTYKSKIIENFQGLLDCLRKAEKRENKKLENKVKELEERIKELEKDPFSRILSDFNEICSSADNPQ</sequence>
<keyword evidence="1" id="KW-0175">Coiled coil</keyword>
<evidence type="ECO:0000256" key="1">
    <source>
        <dbReference type="SAM" id="Coils"/>
    </source>
</evidence>
<feature type="coiled-coil region" evidence="1">
    <location>
        <begin position="65"/>
        <end position="96"/>
    </location>
</feature>
<accession>A0AAF0Z177</accession>
<feature type="region of interest" description="Disordered" evidence="2">
    <location>
        <begin position="1"/>
        <end position="28"/>
    </location>
</feature>
<proteinExistence type="predicted"/>
<evidence type="ECO:0000256" key="2">
    <source>
        <dbReference type="SAM" id="MobiDB-lite"/>
    </source>
</evidence>
<name>A0AAF0Z177_9VIRU</name>
<organism evidence="3">
    <name type="scientific">Hibiscus soymovirus</name>
    <dbReference type="NCBI Taxonomy" id="3023608"/>
    <lineage>
        <taxon>Viruses</taxon>
        <taxon>Riboviria</taxon>
        <taxon>Pararnavirae</taxon>
        <taxon>Artverviricota</taxon>
        <taxon>Revtraviricetes</taxon>
        <taxon>Ortervirales</taxon>
        <taxon>Caulimoviridae</taxon>
        <taxon>Soymovirus</taxon>
        <taxon>Soymovirus hibisci</taxon>
    </lineage>
</organism>